<dbReference type="Gene3D" id="2.60.120.10">
    <property type="entry name" value="Jelly Rolls"/>
    <property type="match status" value="1"/>
</dbReference>
<dbReference type="InterPro" id="IPR011051">
    <property type="entry name" value="RmlC_Cupin_sf"/>
</dbReference>
<gene>
    <name evidence="2" type="ORF">D8S82_17820</name>
</gene>
<dbReference type="Proteomes" id="UP000315759">
    <property type="component" value="Unassembled WGS sequence"/>
</dbReference>
<dbReference type="Pfam" id="PF07883">
    <property type="entry name" value="Cupin_2"/>
    <property type="match status" value="1"/>
</dbReference>
<dbReference type="EMBL" id="VIFX01000022">
    <property type="protein sequence ID" value="TQR85270.1"/>
    <property type="molecule type" value="Genomic_DNA"/>
</dbReference>
<proteinExistence type="predicted"/>
<feature type="domain" description="Cupin type-2" evidence="1">
    <location>
        <begin position="41"/>
        <end position="98"/>
    </location>
</feature>
<dbReference type="InterPro" id="IPR047263">
    <property type="entry name" value="HNL-like_cupin"/>
</dbReference>
<dbReference type="InterPro" id="IPR013096">
    <property type="entry name" value="Cupin_2"/>
</dbReference>
<accession>A0A544VZ75</accession>
<dbReference type="PANTHER" id="PTHR43698">
    <property type="entry name" value="RIBD C-TERMINAL DOMAIN CONTAINING PROTEIN"/>
    <property type="match status" value="1"/>
</dbReference>
<evidence type="ECO:0000259" key="1">
    <source>
        <dbReference type="Pfam" id="PF07883"/>
    </source>
</evidence>
<evidence type="ECO:0000313" key="3">
    <source>
        <dbReference type="Proteomes" id="UP000315759"/>
    </source>
</evidence>
<reference evidence="2 3" key="1">
    <citation type="submission" date="2018-10" db="EMBL/GenBank/DDBJ databases">
        <title>Draft genome of Mycobacterium hodleri strain B.</title>
        <authorList>
            <person name="Amande T.J."/>
            <person name="Mcgenity T.J."/>
        </authorList>
    </citation>
    <scope>NUCLEOTIDE SEQUENCE [LARGE SCALE GENOMIC DNA]</scope>
    <source>
        <strain evidence="2 3">B</strain>
    </source>
</reference>
<keyword evidence="3" id="KW-1185">Reference proteome</keyword>
<dbReference type="CDD" id="cd02233">
    <property type="entry name" value="cupin_HNL-like"/>
    <property type="match status" value="1"/>
</dbReference>
<evidence type="ECO:0000313" key="2">
    <source>
        <dbReference type="EMBL" id="TQR85270.1"/>
    </source>
</evidence>
<sequence>MIITPARSQAGTAGKSGSQFTGTAYPYLTMPATDGVTINTVDFTPGARTHWHSHESGQILQVLAGRGLIQSEGGPVHVLRAGDTVWAPPGERHWHGAAPDSFMVHTAISLGVTAWEIPVTDDEYAAAPLTEENER</sequence>
<name>A0A544VZ75_9MYCO</name>
<dbReference type="SUPFAM" id="SSF51182">
    <property type="entry name" value="RmlC-like cupins"/>
    <property type="match status" value="1"/>
</dbReference>
<dbReference type="RefSeq" id="WP_079921125.1">
    <property type="nucleotide sequence ID" value="NZ_VIFX01000022.1"/>
</dbReference>
<comment type="caution">
    <text evidence="2">The sequence shown here is derived from an EMBL/GenBank/DDBJ whole genome shotgun (WGS) entry which is preliminary data.</text>
</comment>
<dbReference type="PANTHER" id="PTHR43698:SF1">
    <property type="entry name" value="BLL4564 PROTEIN"/>
    <property type="match status" value="1"/>
</dbReference>
<dbReference type="AlphaFoldDB" id="A0A544VZ75"/>
<dbReference type="InterPro" id="IPR014710">
    <property type="entry name" value="RmlC-like_jellyroll"/>
</dbReference>
<organism evidence="2 3">
    <name type="scientific">Mycolicibacterium hodleri</name>
    <dbReference type="NCBI Taxonomy" id="49897"/>
    <lineage>
        <taxon>Bacteria</taxon>
        <taxon>Bacillati</taxon>
        <taxon>Actinomycetota</taxon>
        <taxon>Actinomycetes</taxon>
        <taxon>Mycobacteriales</taxon>
        <taxon>Mycobacteriaceae</taxon>
        <taxon>Mycolicibacterium</taxon>
    </lineage>
</organism>
<protein>
    <submittedName>
        <fullName evidence="2">Cupin domain-containing protein</fullName>
    </submittedName>
</protein>